<accession>G2Q100</accession>
<dbReference type="OrthoDB" id="5592879at2759"/>
<dbReference type="InParanoid" id="G2Q100"/>
<sequence length="728" mass="81129">MEQEADEPHPSITRTAERAASPKRPGASDADGDANPESSPFQDRDLRPNPAREASPIAGSPPQPSSSPMRLTPSPQRTVPQSQRSPTRTPPSVLGSKSSSPMRNLSSPIKTTPRPPAKSLFRQDPNTGLSTPRVVLTPQGRRLSGVGADRPGLGSPRVAEIFDRRESIGEAAGNFVPSQPTNPRRNVAFADPRQMEAEIDRDEQDEHGKEDSRGASGSQEDREGTANLMQMIQGLSPKKNLLRGRKSLHVGSARGLLGKRPAELDEDDEDDEEQDGVKRLKGHQGSPSCRELKKYISEGRRIVREIETETFEENPPLFKEYMTASPEFKILMDNQFKNVKTHARLLSKAMWYEWRMKLQDGLKEGLLKTAEGMDEDDRLLAKQQELLSSVLPDMVKRLEALELEHRELEAVARELADSDPQDLEDARAELVAVDKSMEEKTRKLRQLRRELDESVQGLESLTQQKQQYLEEIREADKIREECRGWSSEEVNKHKAQTDAIEKKHGWAISSISGLAITMRYKREIELVLDLASLHQQQQQQQQQQKPVSPSAPIQLRYIAETPRPCPPEKEFFLRQMRERLLRAQQERMAPRVMLGIVSSAWDKAGAVAEHIRRLNLSFPTSVAAAGESVRVTASVLLVPLQTRVEAVLRLEAAEGPGDSGDGDGDGGVEVVVTPEVRVVYGEQFNAGKMTKFLAGRVGSRLGRGVGAGWDEAVLELHERLLAKGRQQF</sequence>
<dbReference type="Pfam" id="PF18210">
    <property type="entry name" value="Knl1_RWD_C"/>
    <property type="match status" value="1"/>
</dbReference>
<dbReference type="AlphaFoldDB" id="G2Q100"/>
<dbReference type="eggNOG" id="ENOG502S20P">
    <property type="taxonomic scope" value="Eukaryota"/>
</dbReference>
<dbReference type="InterPro" id="IPR040850">
    <property type="entry name" value="Knl1_RWD_C"/>
</dbReference>
<dbReference type="GO" id="GO:0000776">
    <property type="term" value="C:kinetochore"/>
    <property type="evidence" value="ECO:0007669"/>
    <property type="project" value="TreeGrafter"/>
</dbReference>
<organism evidence="4 5">
    <name type="scientific">Thermothelomyces thermophilus (strain ATCC 42464 / BCRC 31852 / DSM 1799)</name>
    <name type="common">Sporotrichum thermophile</name>
    <dbReference type="NCBI Taxonomy" id="573729"/>
    <lineage>
        <taxon>Eukaryota</taxon>
        <taxon>Fungi</taxon>
        <taxon>Dikarya</taxon>
        <taxon>Ascomycota</taxon>
        <taxon>Pezizomycotina</taxon>
        <taxon>Sordariomycetes</taxon>
        <taxon>Sordariomycetidae</taxon>
        <taxon>Sordariales</taxon>
        <taxon>Chaetomiaceae</taxon>
        <taxon>Thermothelomyces</taxon>
    </lineage>
</organism>
<feature type="domain" description="Spc7 kinetochore protein" evidence="3">
    <location>
        <begin position="210"/>
        <end position="529"/>
    </location>
</feature>
<evidence type="ECO:0000313" key="4">
    <source>
        <dbReference type="EMBL" id="AEO54098.1"/>
    </source>
</evidence>
<dbReference type="KEGG" id="mtm:MYCTH_2050996"/>
<feature type="compositionally biased region" description="Basic and acidic residues" evidence="2">
    <location>
        <begin position="193"/>
        <end position="224"/>
    </location>
</feature>
<dbReference type="STRING" id="573729.G2Q100"/>
<keyword evidence="5" id="KW-1185">Reference proteome</keyword>
<feature type="compositionally biased region" description="Polar residues" evidence="2">
    <location>
        <begin position="66"/>
        <end position="87"/>
    </location>
</feature>
<name>G2Q100_THET4</name>
<evidence type="ECO:0000313" key="5">
    <source>
        <dbReference type="Proteomes" id="UP000007322"/>
    </source>
</evidence>
<dbReference type="HOGENOM" id="CLU_002533_0_0_1"/>
<feature type="compositionally biased region" description="Polar residues" evidence="2">
    <location>
        <begin position="95"/>
        <end position="110"/>
    </location>
</feature>
<evidence type="ECO:0000259" key="3">
    <source>
        <dbReference type="SMART" id="SM00787"/>
    </source>
</evidence>
<dbReference type="SMART" id="SM00787">
    <property type="entry name" value="Spc7"/>
    <property type="match status" value="1"/>
</dbReference>
<keyword evidence="1" id="KW-0175">Coiled coil</keyword>
<feature type="region of interest" description="Disordered" evidence="2">
    <location>
        <begin position="171"/>
        <end position="225"/>
    </location>
</feature>
<dbReference type="GO" id="GO:0007094">
    <property type="term" value="P:mitotic spindle assembly checkpoint signaling"/>
    <property type="evidence" value="ECO:0007669"/>
    <property type="project" value="TreeGrafter"/>
</dbReference>
<feature type="region of interest" description="Disordered" evidence="2">
    <location>
        <begin position="252"/>
        <end position="287"/>
    </location>
</feature>
<feature type="coiled-coil region" evidence="1">
    <location>
        <begin position="391"/>
        <end position="481"/>
    </location>
</feature>
<gene>
    <name evidence="4" type="ORF">MYCTH_2050996</name>
</gene>
<dbReference type="GO" id="GO:1990758">
    <property type="term" value="P:mitotic sister chromatid biorientation"/>
    <property type="evidence" value="ECO:0007669"/>
    <property type="project" value="TreeGrafter"/>
</dbReference>
<feature type="region of interest" description="Disordered" evidence="2">
    <location>
        <begin position="1"/>
        <end position="156"/>
    </location>
</feature>
<evidence type="ECO:0000256" key="2">
    <source>
        <dbReference type="SAM" id="MobiDB-lite"/>
    </source>
</evidence>
<dbReference type="EMBL" id="CP003002">
    <property type="protein sequence ID" value="AEO54098.1"/>
    <property type="molecule type" value="Genomic_DNA"/>
</dbReference>
<evidence type="ECO:0000256" key="1">
    <source>
        <dbReference type="SAM" id="Coils"/>
    </source>
</evidence>
<dbReference type="GO" id="GO:0034501">
    <property type="term" value="P:protein localization to kinetochore"/>
    <property type="evidence" value="ECO:0007669"/>
    <property type="project" value="TreeGrafter"/>
</dbReference>
<dbReference type="Proteomes" id="UP000007322">
    <property type="component" value="Chromosome 1"/>
</dbReference>
<dbReference type="Pfam" id="PF08317">
    <property type="entry name" value="Spc7"/>
    <property type="match status" value="1"/>
</dbReference>
<protein>
    <recommendedName>
        <fullName evidence="3">Spc7 kinetochore protein domain-containing protein</fullName>
    </recommendedName>
</protein>
<dbReference type="OMA" id="ADPREME"/>
<dbReference type="InterPro" id="IPR033338">
    <property type="entry name" value="Spc105/Spc7"/>
</dbReference>
<dbReference type="InterPro" id="IPR013253">
    <property type="entry name" value="Spc7_domain"/>
</dbReference>
<dbReference type="SMART" id="SM01315">
    <property type="entry name" value="Spc7_N"/>
    <property type="match status" value="1"/>
</dbReference>
<dbReference type="PANTHER" id="PTHR28260:SF1">
    <property type="entry name" value="SPINDLE POLE BODY COMPONENT SPC105"/>
    <property type="match status" value="1"/>
</dbReference>
<proteinExistence type="predicted"/>
<dbReference type="VEuPathDB" id="FungiDB:MYCTH_2050996"/>
<feature type="compositionally biased region" description="Acidic residues" evidence="2">
    <location>
        <begin position="264"/>
        <end position="274"/>
    </location>
</feature>
<dbReference type="RefSeq" id="XP_003659343.1">
    <property type="nucleotide sequence ID" value="XM_003659295.1"/>
</dbReference>
<dbReference type="GeneID" id="11513141"/>
<dbReference type="PANTHER" id="PTHR28260">
    <property type="entry name" value="SPINDLE POLE BODY COMPONENT SPC105"/>
    <property type="match status" value="1"/>
</dbReference>
<reference evidence="4 5" key="1">
    <citation type="journal article" date="2011" name="Nat. Biotechnol.">
        <title>Comparative genomic analysis of the thermophilic biomass-degrading fungi Myceliophthora thermophila and Thielavia terrestris.</title>
        <authorList>
            <person name="Berka R.M."/>
            <person name="Grigoriev I.V."/>
            <person name="Otillar R."/>
            <person name="Salamov A."/>
            <person name="Grimwood J."/>
            <person name="Reid I."/>
            <person name="Ishmael N."/>
            <person name="John T."/>
            <person name="Darmond C."/>
            <person name="Moisan M.-C."/>
            <person name="Henrissat B."/>
            <person name="Coutinho P.M."/>
            <person name="Lombard V."/>
            <person name="Natvig D.O."/>
            <person name="Lindquist E."/>
            <person name="Schmutz J."/>
            <person name="Lucas S."/>
            <person name="Harris P."/>
            <person name="Powlowski J."/>
            <person name="Bellemare A."/>
            <person name="Taylor D."/>
            <person name="Butler G."/>
            <person name="de Vries R.P."/>
            <person name="Allijn I.E."/>
            <person name="van den Brink J."/>
            <person name="Ushinsky S."/>
            <person name="Storms R."/>
            <person name="Powell A.J."/>
            <person name="Paulsen I.T."/>
            <person name="Elbourne L.D.H."/>
            <person name="Baker S.E."/>
            <person name="Magnuson J."/>
            <person name="LaBoissiere S."/>
            <person name="Clutterbuck A.J."/>
            <person name="Martinez D."/>
            <person name="Wogulis M."/>
            <person name="de Leon A.L."/>
            <person name="Rey M.W."/>
            <person name="Tsang A."/>
        </authorList>
    </citation>
    <scope>NUCLEOTIDE SEQUENCE [LARGE SCALE GENOMIC DNA]</scope>
    <source>
        <strain evidence="5">ATCC 42464 / BCRC 31852 / DSM 1799</strain>
    </source>
</reference>